<feature type="signal peptide" evidence="1">
    <location>
        <begin position="1"/>
        <end position="18"/>
    </location>
</feature>
<evidence type="ECO:0000313" key="2">
    <source>
        <dbReference type="Proteomes" id="UP000887540"/>
    </source>
</evidence>
<sequence>MIRGAFLFFALFYSPSSARGIWTPAQANSWYQSQKWILGGNYILSDAVNQIEMWQAETFDPVKIDQEIGLGQNLGMNTMRIFLHDLVYAQDPTGFKNRVTTVLQIADKYGIKPILVFFTTGAIANPSTSGFQPPPVQGVRESRK</sequence>
<dbReference type="InterPro" id="IPR017853">
    <property type="entry name" value="GH"/>
</dbReference>
<keyword evidence="1" id="KW-0732">Signal</keyword>
<dbReference type="Gene3D" id="3.20.20.80">
    <property type="entry name" value="Glycosidases"/>
    <property type="match status" value="1"/>
</dbReference>
<organism evidence="2 3">
    <name type="scientific">Acrobeloides nanus</name>
    <dbReference type="NCBI Taxonomy" id="290746"/>
    <lineage>
        <taxon>Eukaryota</taxon>
        <taxon>Metazoa</taxon>
        <taxon>Ecdysozoa</taxon>
        <taxon>Nematoda</taxon>
        <taxon>Chromadorea</taxon>
        <taxon>Rhabditida</taxon>
        <taxon>Tylenchina</taxon>
        <taxon>Cephalobomorpha</taxon>
        <taxon>Cephaloboidea</taxon>
        <taxon>Cephalobidae</taxon>
        <taxon>Acrobeloides</taxon>
    </lineage>
</organism>
<keyword evidence="2" id="KW-1185">Reference proteome</keyword>
<evidence type="ECO:0000313" key="3">
    <source>
        <dbReference type="WBParaSite" id="ACRNAN_scaffold10236.g15142.t1"/>
    </source>
</evidence>
<feature type="chain" id="PRO_5037732049" evidence="1">
    <location>
        <begin position="19"/>
        <end position="144"/>
    </location>
</feature>
<dbReference type="Proteomes" id="UP000887540">
    <property type="component" value="Unplaced"/>
</dbReference>
<protein>
    <submittedName>
        <fullName evidence="3">1,4-beta-xylanase</fullName>
    </submittedName>
</protein>
<name>A0A914CF75_9BILA</name>
<dbReference type="SUPFAM" id="SSF51445">
    <property type="entry name" value="(Trans)glycosidases"/>
    <property type="match status" value="1"/>
</dbReference>
<accession>A0A914CF75</accession>
<reference evidence="3" key="1">
    <citation type="submission" date="2022-11" db="UniProtKB">
        <authorList>
            <consortium name="WormBaseParasite"/>
        </authorList>
    </citation>
    <scope>IDENTIFICATION</scope>
</reference>
<dbReference type="WBParaSite" id="ACRNAN_scaffold10236.g15142.t1">
    <property type="protein sequence ID" value="ACRNAN_scaffold10236.g15142.t1"/>
    <property type="gene ID" value="ACRNAN_scaffold10236.g15142"/>
</dbReference>
<proteinExistence type="predicted"/>
<evidence type="ECO:0000256" key="1">
    <source>
        <dbReference type="SAM" id="SignalP"/>
    </source>
</evidence>
<dbReference type="AlphaFoldDB" id="A0A914CF75"/>